<sequence>MHYAMLEEGLERGSNGEAYEFEEEKTSEEEELSDLPRHTKVVVTINNRAKFVLSVFKVW</sequence>
<dbReference type="Gramene" id="ERM99831">
    <property type="protein sequence ID" value="ERM99831"/>
    <property type="gene ID" value="AMTR_s00098p00076700"/>
</dbReference>
<dbReference type="Proteomes" id="UP000017836">
    <property type="component" value="Unassembled WGS sequence"/>
</dbReference>
<dbReference type="EMBL" id="KI394979">
    <property type="protein sequence ID" value="ERM99831.1"/>
    <property type="molecule type" value="Genomic_DNA"/>
</dbReference>
<dbReference type="AlphaFoldDB" id="W1NS40"/>
<evidence type="ECO:0000256" key="1">
    <source>
        <dbReference type="SAM" id="MobiDB-lite"/>
    </source>
</evidence>
<feature type="compositionally biased region" description="Acidic residues" evidence="1">
    <location>
        <begin position="19"/>
        <end position="33"/>
    </location>
</feature>
<reference evidence="3" key="1">
    <citation type="journal article" date="2013" name="Science">
        <title>The Amborella genome and the evolution of flowering plants.</title>
        <authorList>
            <consortium name="Amborella Genome Project"/>
        </authorList>
    </citation>
    <scope>NUCLEOTIDE SEQUENCE [LARGE SCALE GENOMIC DNA]</scope>
</reference>
<evidence type="ECO:0000313" key="2">
    <source>
        <dbReference type="EMBL" id="ERM99831.1"/>
    </source>
</evidence>
<proteinExistence type="predicted"/>
<keyword evidence="3" id="KW-1185">Reference proteome</keyword>
<dbReference type="HOGENOM" id="CLU_2963926_0_0_1"/>
<accession>W1NS40</accession>
<name>W1NS40_AMBTC</name>
<gene>
    <name evidence="2" type="ORF">AMTR_s00098p00076700</name>
</gene>
<protein>
    <submittedName>
        <fullName evidence="2">Uncharacterized protein</fullName>
    </submittedName>
</protein>
<organism evidence="2 3">
    <name type="scientific">Amborella trichopoda</name>
    <dbReference type="NCBI Taxonomy" id="13333"/>
    <lineage>
        <taxon>Eukaryota</taxon>
        <taxon>Viridiplantae</taxon>
        <taxon>Streptophyta</taxon>
        <taxon>Embryophyta</taxon>
        <taxon>Tracheophyta</taxon>
        <taxon>Spermatophyta</taxon>
        <taxon>Magnoliopsida</taxon>
        <taxon>Amborellales</taxon>
        <taxon>Amborellaceae</taxon>
        <taxon>Amborella</taxon>
    </lineage>
</organism>
<evidence type="ECO:0000313" key="3">
    <source>
        <dbReference type="Proteomes" id="UP000017836"/>
    </source>
</evidence>
<feature type="region of interest" description="Disordered" evidence="1">
    <location>
        <begin position="1"/>
        <end position="33"/>
    </location>
</feature>